<dbReference type="RefSeq" id="WP_061095054.1">
    <property type="nucleotide sequence ID" value="NZ_JAHAVW010000044.1"/>
</dbReference>
<reference evidence="1 2" key="1">
    <citation type="submission" date="2015-12" db="EMBL/GenBank/DDBJ databases">
        <authorList>
            <person name="Shamseldin A."/>
            <person name="Moawad H."/>
            <person name="Abd El-Rahim W.M."/>
            <person name="Sadowsky M.J."/>
        </authorList>
    </citation>
    <scope>NUCLEOTIDE SEQUENCE [LARGE SCALE GENOMIC DNA]</scope>
    <source>
        <strain evidence="1 2">D7</strain>
    </source>
</reference>
<dbReference type="Gene3D" id="1.10.10.10">
    <property type="entry name" value="Winged helix-like DNA-binding domain superfamily/Winged helix DNA-binding domain"/>
    <property type="match status" value="1"/>
</dbReference>
<dbReference type="Proteomes" id="UP000063991">
    <property type="component" value="Chromosome"/>
</dbReference>
<dbReference type="EMBL" id="CP014323">
    <property type="protein sequence ID" value="AMJ98501.1"/>
    <property type="molecule type" value="Genomic_DNA"/>
</dbReference>
<evidence type="ECO:0000313" key="2">
    <source>
        <dbReference type="Proteomes" id="UP000063991"/>
    </source>
</evidence>
<dbReference type="AlphaFoldDB" id="A0A126PZV5"/>
<evidence type="ECO:0008006" key="3">
    <source>
        <dbReference type="Google" id="ProtNLM"/>
    </source>
</evidence>
<protein>
    <recommendedName>
        <fullName evidence="3">Helix-turn-helix domain-containing protein</fullName>
    </recommendedName>
</protein>
<gene>
    <name evidence="1" type="ORF">AVL55_10185</name>
</gene>
<evidence type="ECO:0000313" key="1">
    <source>
        <dbReference type="EMBL" id="AMJ98501.1"/>
    </source>
</evidence>
<sequence length="284" mass="32862">MSTGLFEHLNETESYVFSFVTYFACDKQKGQVFKRSTASLCNNLGYSANTIRSTIDKLVEKNFLARAEKPDDKNKALRYNYFDDISHYLVLGTHKYAQEFSSELSEILNFLRKSSKHNKPDLKNVFFKVYVNALQASKKGEKWKRNQSRHLHKTLVLHGYLHNKIKFRDKFDKSTLSLSVPYLSAMMQWSRNTVRRVVNTLVELGLVTLKLEGKRIAFLQVRLAERVREGYKQLKSRLFDVRQKPVGVTRNSINKPMGLNRPGKHATPAEHASYLAAMKKAQNH</sequence>
<dbReference type="SUPFAM" id="SSF46785">
    <property type="entry name" value="Winged helix' DNA-binding domain"/>
    <property type="match status" value="1"/>
</dbReference>
<dbReference type="InterPro" id="IPR036388">
    <property type="entry name" value="WH-like_DNA-bd_sf"/>
</dbReference>
<accession>A0A126PZV5</accession>
<dbReference type="InterPro" id="IPR036390">
    <property type="entry name" value="WH_DNA-bd_sf"/>
</dbReference>
<proteinExistence type="predicted"/>
<name>A0A126PZV5_ALTMA</name>
<organism evidence="1 2">
    <name type="scientific">Alteromonas macleodii</name>
    <name type="common">Pseudoalteromonas macleodii</name>
    <dbReference type="NCBI Taxonomy" id="28108"/>
    <lineage>
        <taxon>Bacteria</taxon>
        <taxon>Pseudomonadati</taxon>
        <taxon>Pseudomonadota</taxon>
        <taxon>Gammaproteobacteria</taxon>
        <taxon>Alteromonadales</taxon>
        <taxon>Alteromonadaceae</taxon>
        <taxon>Alteromonas/Salinimonas group</taxon>
        <taxon>Alteromonas</taxon>
    </lineage>
</organism>